<evidence type="ECO:0000313" key="3">
    <source>
        <dbReference type="Proteomes" id="UP001341281"/>
    </source>
</evidence>
<organism evidence="2 3">
    <name type="scientific">Paspalum notatum var. saurae</name>
    <dbReference type="NCBI Taxonomy" id="547442"/>
    <lineage>
        <taxon>Eukaryota</taxon>
        <taxon>Viridiplantae</taxon>
        <taxon>Streptophyta</taxon>
        <taxon>Embryophyta</taxon>
        <taxon>Tracheophyta</taxon>
        <taxon>Spermatophyta</taxon>
        <taxon>Magnoliopsida</taxon>
        <taxon>Liliopsida</taxon>
        <taxon>Poales</taxon>
        <taxon>Poaceae</taxon>
        <taxon>PACMAD clade</taxon>
        <taxon>Panicoideae</taxon>
        <taxon>Andropogonodae</taxon>
        <taxon>Paspaleae</taxon>
        <taxon>Paspalinae</taxon>
        <taxon>Paspalum</taxon>
    </lineage>
</organism>
<gene>
    <name evidence="2" type="ORF">U9M48_003022</name>
</gene>
<dbReference type="Proteomes" id="UP001341281">
    <property type="component" value="Chromosome 01"/>
</dbReference>
<proteinExistence type="predicted"/>
<name>A0AAQ3PS47_PASNO</name>
<keyword evidence="3" id="KW-1185">Reference proteome</keyword>
<dbReference type="AlphaFoldDB" id="A0AAQ3PS47"/>
<evidence type="ECO:0000313" key="2">
    <source>
        <dbReference type="EMBL" id="WVZ51922.1"/>
    </source>
</evidence>
<accession>A0AAQ3PS47</accession>
<feature type="compositionally biased region" description="Acidic residues" evidence="1">
    <location>
        <begin position="35"/>
        <end position="46"/>
    </location>
</feature>
<reference evidence="2 3" key="1">
    <citation type="submission" date="2024-02" db="EMBL/GenBank/DDBJ databases">
        <title>High-quality chromosome-scale genome assembly of Pensacola bahiagrass (Paspalum notatum Flugge var. saurae).</title>
        <authorList>
            <person name="Vega J.M."/>
            <person name="Podio M."/>
            <person name="Orjuela J."/>
            <person name="Siena L.A."/>
            <person name="Pessino S.C."/>
            <person name="Combes M.C."/>
            <person name="Mariac C."/>
            <person name="Albertini E."/>
            <person name="Pupilli F."/>
            <person name="Ortiz J.P.A."/>
            <person name="Leblanc O."/>
        </authorList>
    </citation>
    <scope>NUCLEOTIDE SEQUENCE [LARGE SCALE GENOMIC DNA]</scope>
    <source>
        <strain evidence="2">R1</strain>
        <tissue evidence="2">Leaf</tissue>
    </source>
</reference>
<protein>
    <submittedName>
        <fullName evidence="2">Uncharacterized protein</fullName>
    </submittedName>
</protein>
<evidence type="ECO:0000256" key="1">
    <source>
        <dbReference type="SAM" id="MobiDB-lite"/>
    </source>
</evidence>
<feature type="region of interest" description="Disordered" evidence="1">
    <location>
        <begin position="27"/>
        <end position="57"/>
    </location>
</feature>
<dbReference type="EMBL" id="CP144745">
    <property type="protein sequence ID" value="WVZ51922.1"/>
    <property type="molecule type" value="Genomic_DNA"/>
</dbReference>
<sequence>MEEVYGGEMGVSQGGLRYWRAGLGDELRDDHSYDSGDETDEDEMDGDTSHEGRHVGLVPALANIV</sequence>